<feature type="compositionally biased region" description="Basic and acidic residues" evidence="5">
    <location>
        <begin position="35"/>
        <end position="52"/>
    </location>
</feature>
<dbReference type="EMBL" id="LNIX01000001">
    <property type="protein sequence ID" value="OXA64698.1"/>
    <property type="molecule type" value="Genomic_DNA"/>
</dbReference>
<dbReference type="CDD" id="cd12307">
    <property type="entry name" value="RRM_NIFK_like"/>
    <property type="match status" value="1"/>
</dbReference>
<evidence type="ECO:0000256" key="3">
    <source>
        <dbReference type="ARBA" id="ARBA00023242"/>
    </source>
</evidence>
<evidence type="ECO:0000313" key="8">
    <source>
        <dbReference type="Proteomes" id="UP000198287"/>
    </source>
</evidence>
<organism evidence="7 8">
    <name type="scientific">Folsomia candida</name>
    <name type="common">Springtail</name>
    <dbReference type="NCBI Taxonomy" id="158441"/>
    <lineage>
        <taxon>Eukaryota</taxon>
        <taxon>Metazoa</taxon>
        <taxon>Ecdysozoa</taxon>
        <taxon>Arthropoda</taxon>
        <taxon>Hexapoda</taxon>
        <taxon>Collembola</taxon>
        <taxon>Entomobryomorpha</taxon>
        <taxon>Isotomoidea</taxon>
        <taxon>Isotomidae</taxon>
        <taxon>Proisotominae</taxon>
        <taxon>Folsomia</taxon>
    </lineage>
</organism>
<dbReference type="AlphaFoldDB" id="A0A226F5I7"/>
<dbReference type="SMART" id="SM00360">
    <property type="entry name" value="RRM"/>
    <property type="match status" value="1"/>
</dbReference>
<dbReference type="STRING" id="158441.A0A226F5I7"/>
<dbReference type="Proteomes" id="UP000198287">
    <property type="component" value="Unassembled WGS sequence"/>
</dbReference>
<dbReference type="GO" id="GO:0005730">
    <property type="term" value="C:nucleolus"/>
    <property type="evidence" value="ECO:0007669"/>
    <property type="project" value="UniProtKB-SubCell"/>
</dbReference>
<gene>
    <name evidence="7" type="ORF">Fcan01_02541</name>
</gene>
<sequence>MVSPAKRSKRVAAMPKSKKGEQIVVEKKKKNINADTKKDKTPKTMNKEKVTAKQTKIEKVVEKKAKKEKVVGKKGKIGDEVLSLVESKKPSAVDTAVKHVQKLKARKEDAKVAKASELKRGIILLNHIPHGFYEEEMRKYFSQFGRVLRLKLARSKTTGKSKGFAFIEFEFEEVAKIVAEAMNGYLMYERLMKCEVLPSTVNSQNLFSFSYVRQDNFPKLRARRRVKDEQTKSKSEEEVKEFLEFRLKKLDEQNKKWAALGIKYKYTPPTISTS</sequence>
<dbReference type="SUPFAM" id="SSF54928">
    <property type="entry name" value="RNA-binding domain, RBD"/>
    <property type="match status" value="1"/>
</dbReference>
<reference evidence="7 8" key="1">
    <citation type="submission" date="2015-12" db="EMBL/GenBank/DDBJ databases">
        <title>The genome of Folsomia candida.</title>
        <authorList>
            <person name="Faddeeva A."/>
            <person name="Derks M.F."/>
            <person name="Anvar Y."/>
            <person name="Smit S."/>
            <person name="Van Straalen N."/>
            <person name="Roelofs D."/>
        </authorList>
    </citation>
    <scope>NUCLEOTIDE SEQUENCE [LARGE SCALE GENOMIC DNA]</scope>
    <source>
        <strain evidence="7 8">VU population</strain>
        <tissue evidence="7">Whole body</tissue>
    </source>
</reference>
<dbReference type="Gene3D" id="3.30.70.330">
    <property type="match status" value="1"/>
</dbReference>
<evidence type="ECO:0000313" key="7">
    <source>
        <dbReference type="EMBL" id="OXA64698.1"/>
    </source>
</evidence>
<evidence type="ECO:0000259" key="6">
    <source>
        <dbReference type="PROSITE" id="PS50102"/>
    </source>
</evidence>
<dbReference type="OrthoDB" id="21467at2759"/>
<comment type="subcellular location">
    <subcellularLocation>
        <location evidence="1">Nucleus</location>
        <location evidence="1">Nucleolus</location>
    </subcellularLocation>
</comment>
<comment type="caution">
    <text evidence="7">The sequence shown here is derived from an EMBL/GenBank/DDBJ whole genome shotgun (WGS) entry which is preliminary data.</text>
</comment>
<name>A0A226F5I7_FOLCA</name>
<feature type="compositionally biased region" description="Basic residues" evidence="5">
    <location>
        <begin position="1"/>
        <end position="10"/>
    </location>
</feature>
<dbReference type="PROSITE" id="PS50102">
    <property type="entry name" value="RRM"/>
    <property type="match status" value="1"/>
</dbReference>
<proteinExistence type="predicted"/>
<dbReference type="GO" id="GO:0003723">
    <property type="term" value="F:RNA binding"/>
    <property type="evidence" value="ECO:0007669"/>
    <property type="project" value="UniProtKB-UniRule"/>
</dbReference>
<dbReference type="OMA" id="MIARICC"/>
<evidence type="ECO:0000256" key="4">
    <source>
        <dbReference type="PROSITE-ProRule" id="PRU00176"/>
    </source>
</evidence>
<accession>A0A226F5I7</accession>
<evidence type="ECO:0000256" key="2">
    <source>
        <dbReference type="ARBA" id="ARBA00022884"/>
    </source>
</evidence>
<dbReference type="Pfam" id="PF00076">
    <property type="entry name" value="RRM_1"/>
    <property type="match status" value="1"/>
</dbReference>
<dbReference type="InterPro" id="IPR000504">
    <property type="entry name" value="RRM_dom"/>
</dbReference>
<protein>
    <submittedName>
        <fullName evidence="7">MKI67 FHA domain-interacting nucleolar phosphoprotein</fullName>
    </submittedName>
</protein>
<evidence type="ECO:0000256" key="5">
    <source>
        <dbReference type="SAM" id="MobiDB-lite"/>
    </source>
</evidence>
<evidence type="ECO:0000256" key="1">
    <source>
        <dbReference type="ARBA" id="ARBA00004604"/>
    </source>
</evidence>
<dbReference type="PANTHER" id="PTHR46754">
    <property type="entry name" value="MKI67 FHA DOMAIN-INTERACTING NUCLEOLAR PHOSPHOPROTEIN"/>
    <property type="match status" value="1"/>
</dbReference>
<keyword evidence="3" id="KW-0539">Nucleus</keyword>
<dbReference type="InterPro" id="IPR012677">
    <property type="entry name" value="Nucleotide-bd_a/b_plait_sf"/>
</dbReference>
<feature type="region of interest" description="Disordered" evidence="5">
    <location>
        <begin position="1"/>
        <end position="52"/>
    </location>
</feature>
<dbReference type="InterPro" id="IPR035979">
    <property type="entry name" value="RBD_domain_sf"/>
</dbReference>
<feature type="domain" description="RRM" evidence="6">
    <location>
        <begin position="121"/>
        <end position="199"/>
    </location>
</feature>
<keyword evidence="8" id="KW-1185">Reference proteome</keyword>
<keyword evidence="2 4" id="KW-0694">RNA-binding</keyword>